<accession>A0A9D1AJ99</accession>
<dbReference type="Proteomes" id="UP000886749">
    <property type="component" value="Unassembled WGS sequence"/>
</dbReference>
<reference evidence="2" key="1">
    <citation type="submission" date="2020-10" db="EMBL/GenBank/DDBJ databases">
        <authorList>
            <person name="Gilroy R."/>
        </authorList>
    </citation>
    <scope>NUCLEOTIDE SEQUENCE</scope>
    <source>
        <strain evidence="2">CHK184-25365</strain>
    </source>
</reference>
<evidence type="ECO:0000313" key="3">
    <source>
        <dbReference type="Proteomes" id="UP000886749"/>
    </source>
</evidence>
<feature type="signal peptide" evidence="1">
    <location>
        <begin position="1"/>
        <end position="25"/>
    </location>
</feature>
<reference evidence="2" key="2">
    <citation type="journal article" date="2021" name="PeerJ">
        <title>Extensive microbial diversity within the chicken gut microbiome revealed by metagenomics and culture.</title>
        <authorList>
            <person name="Gilroy R."/>
            <person name="Ravi A."/>
            <person name="Getino M."/>
            <person name="Pursley I."/>
            <person name="Horton D.L."/>
            <person name="Alikhan N.F."/>
            <person name="Baker D."/>
            <person name="Gharbi K."/>
            <person name="Hall N."/>
            <person name="Watson M."/>
            <person name="Adriaenssens E.M."/>
            <person name="Foster-Nyarko E."/>
            <person name="Jarju S."/>
            <person name="Secka A."/>
            <person name="Antonio M."/>
            <person name="Oren A."/>
            <person name="Chaudhuri R.R."/>
            <person name="La Ragione R."/>
            <person name="Hildebrand F."/>
            <person name="Pallen M.J."/>
        </authorList>
    </citation>
    <scope>NUCLEOTIDE SEQUENCE</scope>
    <source>
        <strain evidence="2">CHK184-25365</strain>
    </source>
</reference>
<feature type="non-terminal residue" evidence="2">
    <location>
        <position position="256"/>
    </location>
</feature>
<dbReference type="SUPFAM" id="SSF109998">
    <property type="entry name" value="Triger factor/SurA peptide-binding domain-like"/>
    <property type="match status" value="1"/>
</dbReference>
<dbReference type="PANTHER" id="PTHR47245">
    <property type="entry name" value="PEPTIDYLPROLYL ISOMERASE"/>
    <property type="match status" value="1"/>
</dbReference>
<name>A0A9D1AJ99_9FIRM</name>
<gene>
    <name evidence="2" type="ORF">IAB36_03770</name>
</gene>
<dbReference type="PANTHER" id="PTHR47245:SF2">
    <property type="entry name" value="PEPTIDYL-PROLYL CIS-TRANS ISOMERASE HP_0175-RELATED"/>
    <property type="match status" value="1"/>
</dbReference>
<comment type="caution">
    <text evidence="2">The sequence shown here is derived from an EMBL/GenBank/DDBJ whole genome shotgun (WGS) entry which is preliminary data.</text>
</comment>
<proteinExistence type="predicted"/>
<protein>
    <recommendedName>
        <fullName evidence="4">Peptidylprolyl isomerase</fullName>
    </recommendedName>
</protein>
<sequence length="256" mass="29205">MKPKTFLKRGAGLLTAGIMALTAFTGCSGDQGTGLFIDGKHQDIDWVMKINGEEVSMDLYRCYYLNQVQSDVNSYGDDYWNNEELYNQTKVIAESNVECYTEILRQCRERGITLDADEQAQVDAYMQQARSNYETDGDWQAALEVTYFTEDLLRQMQEFTLLQQKLMEQVCPVSEEEVAAARETVETSYYKAQHILLLYPDDYDTSSLSTTAENPITDADTSSLVYQQMLDIQQQLENGADFTQLEEEYSEDANTV</sequence>
<dbReference type="AlphaFoldDB" id="A0A9D1AJ99"/>
<dbReference type="EMBL" id="DVGY01000084">
    <property type="protein sequence ID" value="HIR40928.1"/>
    <property type="molecule type" value="Genomic_DNA"/>
</dbReference>
<feature type="chain" id="PRO_5038975729" description="Peptidylprolyl isomerase" evidence="1">
    <location>
        <begin position="26"/>
        <end position="256"/>
    </location>
</feature>
<dbReference type="PROSITE" id="PS51257">
    <property type="entry name" value="PROKAR_LIPOPROTEIN"/>
    <property type="match status" value="1"/>
</dbReference>
<evidence type="ECO:0000256" key="1">
    <source>
        <dbReference type="SAM" id="SignalP"/>
    </source>
</evidence>
<dbReference type="InterPro" id="IPR050245">
    <property type="entry name" value="PrsA_foldase"/>
</dbReference>
<keyword evidence="1" id="KW-0732">Signal</keyword>
<evidence type="ECO:0000313" key="2">
    <source>
        <dbReference type="EMBL" id="HIR40928.1"/>
    </source>
</evidence>
<organism evidence="2 3">
    <name type="scientific">Candidatus Egerieicola pullicola</name>
    <dbReference type="NCBI Taxonomy" id="2840775"/>
    <lineage>
        <taxon>Bacteria</taxon>
        <taxon>Bacillati</taxon>
        <taxon>Bacillota</taxon>
        <taxon>Clostridia</taxon>
        <taxon>Eubacteriales</taxon>
        <taxon>Oscillospiraceae</taxon>
        <taxon>Oscillospiraceae incertae sedis</taxon>
        <taxon>Candidatus Egerieicola</taxon>
    </lineage>
</organism>
<dbReference type="InterPro" id="IPR027304">
    <property type="entry name" value="Trigger_fact/SurA_dom_sf"/>
</dbReference>
<evidence type="ECO:0008006" key="4">
    <source>
        <dbReference type="Google" id="ProtNLM"/>
    </source>
</evidence>